<dbReference type="InterPro" id="IPR026866">
    <property type="entry name" value="CR006_AAA"/>
</dbReference>
<dbReference type="GO" id="GO:0006302">
    <property type="term" value="P:double-strand break repair"/>
    <property type="evidence" value="ECO:0007669"/>
    <property type="project" value="InterPro"/>
</dbReference>
<dbReference type="Pfam" id="PF13166">
    <property type="entry name" value="AAA_13"/>
    <property type="match status" value="1"/>
</dbReference>
<comment type="subunit">
    <text evidence="2">Heterodimer of SbcC and SbcD.</text>
</comment>
<feature type="domain" description="Rad50/SbcC-type AAA" evidence="5">
    <location>
        <begin position="8"/>
        <end position="214"/>
    </location>
</feature>
<keyword evidence="7" id="KW-1185">Reference proteome</keyword>
<dbReference type="EMBL" id="CP002017">
    <property type="protein sequence ID" value="ADG07605.1"/>
    <property type="molecule type" value="Genomic_DNA"/>
</dbReference>
<dbReference type="HOGENOM" id="CLU_341871_0_0_9"/>
<name>D5WVR2_KYRT2</name>
<evidence type="ECO:0000256" key="3">
    <source>
        <dbReference type="ARBA" id="ARBA00013368"/>
    </source>
</evidence>
<dbReference type="KEGG" id="bts:Btus_2978"/>
<dbReference type="AlphaFoldDB" id="D5WVR2"/>
<dbReference type="PANTHER" id="PTHR32114">
    <property type="entry name" value="ABC TRANSPORTER ABCH.3"/>
    <property type="match status" value="1"/>
</dbReference>
<evidence type="ECO:0000256" key="1">
    <source>
        <dbReference type="ARBA" id="ARBA00006930"/>
    </source>
</evidence>
<dbReference type="InterPro" id="IPR027417">
    <property type="entry name" value="P-loop_NTPase"/>
</dbReference>
<proteinExistence type="inferred from homology"/>
<dbReference type="PANTHER" id="PTHR32114:SF2">
    <property type="entry name" value="ABC TRANSPORTER ABCH.3"/>
    <property type="match status" value="1"/>
</dbReference>
<evidence type="ECO:0000259" key="5">
    <source>
        <dbReference type="Pfam" id="PF13476"/>
    </source>
</evidence>
<accession>D5WVR2</accession>
<evidence type="ECO:0000256" key="2">
    <source>
        <dbReference type="ARBA" id="ARBA00011322"/>
    </source>
</evidence>
<dbReference type="OrthoDB" id="7029750at2"/>
<evidence type="ECO:0000313" key="6">
    <source>
        <dbReference type="EMBL" id="ADG07605.1"/>
    </source>
</evidence>
<protein>
    <recommendedName>
        <fullName evidence="3">Nuclease SbcCD subunit C</fullName>
    </recommendedName>
</protein>
<dbReference type="InterPro" id="IPR038729">
    <property type="entry name" value="Rad50/SbcC_AAA"/>
</dbReference>
<comment type="similarity">
    <text evidence="1">Belongs to the SMC family. SbcC subfamily.</text>
</comment>
<dbReference type="eggNOG" id="COG0419">
    <property type="taxonomic scope" value="Bacteria"/>
</dbReference>
<feature type="domain" description="Protein CR006 P-loop" evidence="4">
    <location>
        <begin position="344"/>
        <end position="658"/>
    </location>
</feature>
<evidence type="ECO:0000259" key="4">
    <source>
        <dbReference type="Pfam" id="PF13166"/>
    </source>
</evidence>
<dbReference type="SUPFAM" id="SSF52540">
    <property type="entry name" value="P-loop containing nucleoside triphosphate hydrolases"/>
    <property type="match status" value="1"/>
</dbReference>
<dbReference type="STRING" id="562970.Btus_2978"/>
<evidence type="ECO:0000313" key="7">
    <source>
        <dbReference type="Proteomes" id="UP000002368"/>
    </source>
</evidence>
<dbReference type="GO" id="GO:0016887">
    <property type="term" value="F:ATP hydrolysis activity"/>
    <property type="evidence" value="ECO:0007669"/>
    <property type="project" value="InterPro"/>
</dbReference>
<dbReference type="Gene3D" id="3.40.50.300">
    <property type="entry name" value="P-loop containing nucleotide triphosphate hydrolases"/>
    <property type="match status" value="2"/>
</dbReference>
<gene>
    <name evidence="6" type="ordered locus">Btus_2978</name>
</gene>
<dbReference type="Pfam" id="PF13476">
    <property type="entry name" value="AAA_23"/>
    <property type="match status" value="1"/>
</dbReference>
<reference evidence="6 7" key="1">
    <citation type="journal article" date="2011" name="Stand. Genomic Sci.">
        <title>Complete genome sequence of the thermophilic, hydrogen-oxidizing Bacillus tusciae type strain (T2) and reclassification in the new genus, Kyrpidia gen. nov. as Kyrpidia tusciae comb. nov. and emendation of the family Alicyclobacillaceae da Costa and Rainey, 2010.</title>
        <authorList>
            <person name="Klenk H.P."/>
            <person name="Lapidus A."/>
            <person name="Chertkov O."/>
            <person name="Copeland A."/>
            <person name="Del Rio T.G."/>
            <person name="Nolan M."/>
            <person name="Lucas S."/>
            <person name="Chen F."/>
            <person name="Tice H."/>
            <person name="Cheng J.F."/>
            <person name="Han C."/>
            <person name="Bruce D."/>
            <person name="Goodwin L."/>
            <person name="Pitluck S."/>
            <person name="Pati A."/>
            <person name="Ivanova N."/>
            <person name="Mavromatis K."/>
            <person name="Daum C."/>
            <person name="Chen A."/>
            <person name="Palaniappan K."/>
            <person name="Chang Y.J."/>
            <person name="Land M."/>
            <person name="Hauser L."/>
            <person name="Jeffries C.D."/>
            <person name="Detter J.C."/>
            <person name="Rohde M."/>
            <person name="Abt B."/>
            <person name="Pukall R."/>
            <person name="Goker M."/>
            <person name="Bristow J."/>
            <person name="Markowitz V."/>
            <person name="Hugenholtz P."/>
            <person name="Eisen J.A."/>
        </authorList>
    </citation>
    <scope>NUCLEOTIDE SEQUENCE [LARGE SCALE GENOMIC DNA]</scope>
    <source>
        <strain evidence="6 7">DSM 2912</strain>
    </source>
</reference>
<organism evidence="6 7">
    <name type="scientific">Kyrpidia tusciae (strain DSM 2912 / NBRC 15312 / T2)</name>
    <name type="common">Bacillus tusciae</name>
    <dbReference type="NCBI Taxonomy" id="562970"/>
    <lineage>
        <taxon>Bacteria</taxon>
        <taxon>Bacillati</taxon>
        <taxon>Bacillota</taxon>
        <taxon>Bacilli</taxon>
        <taxon>Bacillales</taxon>
        <taxon>Alicyclobacillaceae</taxon>
        <taxon>Kyrpidia</taxon>
    </lineage>
</organism>
<dbReference type="RefSeq" id="WP_013076885.1">
    <property type="nucleotide sequence ID" value="NC_014098.1"/>
</dbReference>
<dbReference type="Proteomes" id="UP000002368">
    <property type="component" value="Chromosome"/>
</dbReference>
<sequence length="830" mass="93395">MTRYFLSRVKIEGFRGINNESNPLDVRFRTNAVNSVFAANGVGKSSIFEALSYAIRGKVPRLEEFQAQEKPEDYICNMFHSQGTATIEIELTPDDQASPVTILVQRDSSGNRIVTSPSGHPNPQGLLANLDADFTLLDYRTFNRFIDSVPLERGRSFSALLGLSSYSDFRQALQAVSDTRVLNSDFDITVLRTEVQNAKDAVQTVSRSLEASYQGLTGKMLTDLSQIEQCVADVLEVLAGIELIKDHVEGKDFNQIDFDAIKETIKMAEGGEKRRELENTIQKIVELESLGQADHVSTLAEQEVICLLLREKDALLKATRGDLFKRLYEAAKALLDGGEWEEPNKCPLCESDLKIEISELVRRQIDQYSHVAAKAADIRSSWFSATWVRRLQTLERAQTLEVAEQEKITTSLSQRASSGELTLADVEAAIAILDNLEKKRTEALAVAKARKDELEKELPPSLVRLTEQVEYSRQFREALHQYCKKVVQQAKVESKLRMRERWQQFIKNAAAVFEEAEADMSRRKISAIDAEYKSMFGQIVQINEIVPELQRDERRQNLHLQLSDFYGQSGVSAKALLSESYRNALAISVFLSAALKHKGLARFVVLDDVTSSFDAGNQYSLMEVIRSSLQHPRNPHGPQFIILSHDSLLEKYFDKLGNNADWYHQKLQGWPPTGAVMSQSQDANRLRETAIHLLNAGQVDAAKPLIRHYLEFKLLQIISKVQIPVPLDFVMNDHRKMVSNCLNAINAAVHLHKKAGDLVLDDAQVEALDKIHLPALLGNWVSHYETASTSLAPPVLKGVLKTIDDFAECFRFVDKSNGSRSWYKSLSKKM</sequence>